<evidence type="ECO:0000313" key="2">
    <source>
        <dbReference type="EMBL" id="KAF9757268.1"/>
    </source>
</evidence>
<proteinExistence type="predicted"/>
<dbReference type="AlphaFoldDB" id="A0A8H7NK85"/>
<gene>
    <name evidence="2" type="ORF">IM811_008212</name>
</gene>
<name>A0A8H7NK85_BIOOC</name>
<organism evidence="2 3">
    <name type="scientific">Bionectria ochroleuca</name>
    <name type="common">Gliocladium roseum</name>
    <dbReference type="NCBI Taxonomy" id="29856"/>
    <lineage>
        <taxon>Eukaryota</taxon>
        <taxon>Fungi</taxon>
        <taxon>Dikarya</taxon>
        <taxon>Ascomycota</taxon>
        <taxon>Pezizomycotina</taxon>
        <taxon>Sordariomycetes</taxon>
        <taxon>Hypocreomycetidae</taxon>
        <taxon>Hypocreales</taxon>
        <taxon>Bionectriaceae</taxon>
        <taxon>Clonostachys</taxon>
    </lineage>
</organism>
<evidence type="ECO:0000313" key="3">
    <source>
        <dbReference type="Proteomes" id="UP000616885"/>
    </source>
</evidence>
<reference evidence="2" key="1">
    <citation type="submission" date="2020-10" db="EMBL/GenBank/DDBJ databases">
        <title>High-Quality Genome Resource of Clonostachys rosea strain S41 by Oxford Nanopore Long-Read Sequencing.</title>
        <authorList>
            <person name="Wang H."/>
        </authorList>
    </citation>
    <scope>NUCLEOTIDE SEQUENCE</scope>
    <source>
        <strain evidence="2">S41</strain>
    </source>
</reference>
<feature type="compositionally biased region" description="Polar residues" evidence="1">
    <location>
        <begin position="161"/>
        <end position="173"/>
    </location>
</feature>
<feature type="region of interest" description="Disordered" evidence="1">
    <location>
        <begin position="150"/>
        <end position="173"/>
    </location>
</feature>
<feature type="compositionally biased region" description="Polar residues" evidence="1">
    <location>
        <begin position="8"/>
        <end position="26"/>
    </location>
</feature>
<accession>A0A8H7NK85</accession>
<comment type="caution">
    <text evidence="2">The sequence shown here is derived from an EMBL/GenBank/DDBJ whole genome shotgun (WGS) entry which is preliminary data.</text>
</comment>
<dbReference type="EMBL" id="JADCTT010000002">
    <property type="protein sequence ID" value="KAF9757268.1"/>
    <property type="molecule type" value="Genomic_DNA"/>
</dbReference>
<evidence type="ECO:0000256" key="1">
    <source>
        <dbReference type="SAM" id="MobiDB-lite"/>
    </source>
</evidence>
<feature type="region of interest" description="Disordered" evidence="1">
    <location>
        <begin position="1"/>
        <end position="26"/>
    </location>
</feature>
<sequence length="273" mass="29496">MTDRYVYASTNGRSSTFNNPERASMPSSIGYSSLHAGDMHVMPVSTRQQPITTPRGYTVASTTTAAPTNNRSYVYEDPRAQEAAGYETIRNRRSTIDSNVRPRSSLQLRKRIGLMAPLQRPLTYLLHLMHRIVARVPFAAASALARLSSVTPSQPHPYATAATQYPTPETRETSTITRGLEIAPIASLIAMPRPIAIPGHPSFIVLLITPHPLSTTGMNISTPTLGSSSDMTLIIPPPLGLVARGRALTEATIDPTLATTRISEASISIPVQT</sequence>
<dbReference type="Proteomes" id="UP000616885">
    <property type="component" value="Unassembled WGS sequence"/>
</dbReference>
<protein>
    <submittedName>
        <fullName evidence="2">Uncharacterized protein</fullName>
    </submittedName>
</protein>